<evidence type="ECO:0000313" key="2">
    <source>
        <dbReference type="EnsemblMetazoa" id="PPA44029.1"/>
    </source>
</evidence>
<proteinExistence type="predicted"/>
<organism evidence="2 3">
    <name type="scientific">Pristionchus pacificus</name>
    <name type="common">Parasitic nematode worm</name>
    <dbReference type="NCBI Taxonomy" id="54126"/>
    <lineage>
        <taxon>Eukaryota</taxon>
        <taxon>Metazoa</taxon>
        <taxon>Ecdysozoa</taxon>
        <taxon>Nematoda</taxon>
        <taxon>Chromadorea</taxon>
        <taxon>Rhabditida</taxon>
        <taxon>Rhabditina</taxon>
        <taxon>Diplogasteromorpha</taxon>
        <taxon>Diplogasteroidea</taxon>
        <taxon>Neodiplogasteridae</taxon>
        <taxon>Pristionchus</taxon>
    </lineage>
</organism>
<keyword evidence="3" id="KW-1185">Reference proteome</keyword>
<feature type="region of interest" description="Disordered" evidence="1">
    <location>
        <begin position="32"/>
        <end position="69"/>
    </location>
</feature>
<dbReference type="EnsemblMetazoa" id="PPA44029.1">
    <property type="protein sequence ID" value="PPA44029.1"/>
    <property type="gene ID" value="WBGene00282398"/>
</dbReference>
<protein>
    <submittedName>
        <fullName evidence="2">Uncharacterized protein</fullName>
    </submittedName>
</protein>
<accession>A0A8R1UYQ6</accession>
<name>A0A2A6BN17_PRIPA</name>
<accession>A0A2A6BN17</accession>
<dbReference type="Proteomes" id="UP000005239">
    <property type="component" value="Unassembled WGS sequence"/>
</dbReference>
<sequence length="156" mass="17911">MPIRHYGDMEEYAKSNGDWWIHESVRKWGVTTAAPKTRNENITPRQKKGATTRRDGGVKADRETEEEAKIETGKYHKPDPNCAHCAPSLLSSEETWGRAMAKGRCALERAEVLSERRDQREMAVVSPLYVLSRRSERRETMQFGETEDELIAMSEQ</sequence>
<evidence type="ECO:0000313" key="3">
    <source>
        <dbReference type="Proteomes" id="UP000005239"/>
    </source>
</evidence>
<reference evidence="2" key="2">
    <citation type="submission" date="2022-06" db="UniProtKB">
        <authorList>
            <consortium name="EnsemblMetazoa"/>
        </authorList>
    </citation>
    <scope>IDENTIFICATION</scope>
    <source>
        <strain evidence="2">PS312</strain>
    </source>
</reference>
<reference evidence="3" key="1">
    <citation type="journal article" date="2008" name="Nat. Genet.">
        <title>The Pristionchus pacificus genome provides a unique perspective on nematode lifestyle and parasitism.</title>
        <authorList>
            <person name="Dieterich C."/>
            <person name="Clifton S.W."/>
            <person name="Schuster L.N."/>
            <person name="Chinwalla A."/>
            <person name="Delehaunty K."/>
            <person name="Dinkelacker I."/>
            <person name="Fulton L."/>
            <person name="Fulton R."/>
            <person name="Godfrey J."/>
            <person name="Minx P."/>
            <person name="Mitreva M."/>
            <person name="Roeseler W."/>
            <person name="Tian H."/>
            <person name="Witte H."/>
            <person name="Yang S.P."/>
            <person name="Wilson R.K."/>
            <person name="Sommer R.J."/>
        </authorList>
    </citation>
    <scope>NUCLEOTIDE SEQUENCE [LARGE SCALE GENOMIC DNA]</scope>
    <source>
        <strain evidence="3">PS312</strain>
    </source>
</reference>
<dbReference type="AlphaFoldDB" id="A0A2A6BN17"/>
<evidence type="ECO:0000256" key="1">
    <source>
        <dbReference type="SAM" id="MobiDB-lite"/>
    </source>
</evidence>
<feature type="compositionally biased region" description="Basic and acidic residues" evidence="1">
    <location>
        <begin position="52"/>
        <end position="69"/>
    </location>
</feature>
<gene>
    <name evidence="2" type="primary">WBGene00282398</name>
</gene>